<dbReference type="SMART" id="SM00829">
    <property type="entry name" value="PKS_ER"/>
    <property type="match status" value="1"/>
</dbReference>
<protein>
    <submittedName>
        <fullName evidence="3">Zinc-binding dehydrogenase</fullName>
    </submittedName>
</protein>
<gene>
    <name evidence="3" type="ORF">EK0264_06795</name>
</gene>
<feature type="domain" description="Enoyl reductase (ER)" evidence="2">
    <location>
        <begin position="10"/>
        <end position="301"/>
    </location>
</feature>
<keyword evidence="1" id="KW-0521">NADP</keyword>
<dbReference type="Pfam" id="PF13602">
    <property type="entry name" value="ADH_zinc_N_2"/>
    <property type="match status" value="1"/>
</dbReference>
<dbReference type="InterPro" id="IPR011032">
    <property type="entry name" value="GroES-like_sf"/>
</dbReference>
<dbReference type="AlphaFoldDB" id="A0A7L4YMB2"/>
<dbReference type="InterPro" id="IPR020843">
    <property type="entry name" value="ER"/>
</dbReference>
<accession>A0A7L4YMB2</accession>
<dbReference type="InterPro" id="IPR013154">
    <property type="entry name" value="ADH-like_N"/>
</dbReference>
<dbReference type="KEGG" id="eke:EK0264_06795"/>
<dbReference type="InterPro" id="IPR051603">
    <property type="entry name" value="Zinc-ADH_QOR/CCCR"/>
</dbReference>
<dbReference type="Gene3D" id="3.40.50.720">
    <property type="entry name" value="NAD(P)-binding Rossmann-like Domain"/>
    <property type="match status" value="1"/>
</dbReference>
<keyword evidence="4" id="KW-1185">Reference proteome</keyword>
<dbReference type="PANTHER" id="PTHR44154">
    <property type="entry name" value="QUINONE OXIDOREDUCTASE"/>
    <property type="match status" value="1"/>
</dbReference>
<dbReference type="SUPFAM" id="SSF50129">
    <property type="entry name" value="GroES-like"/>
    <property type="match status" value="1"/>
</dbReference>
<dbReference type="PANTHER" id="PTHR44154:SF1">
    <property type="entry name" value="QUINONE OXIDOREDUCTASE"/>
    <property type="match status" value="1"/>
</dbReference>
<dbReference type="EMBL" id="CP047156">
    <property type="protein sequence ID" value="QHC00013.1"/>
    <property type="molecule type" value="Genomic_DNA"/>
</dbReference>
<organism evidence="3 4">
    <name type="scientific">Epidermidibacterium keratini</name>
    <dbReference type="NCBI Taxonomy" id="1891644"/>
    <lineage>
        <taxon>Bacteria</taxon>
        <taxon>Bacillati</taxon>
        <taxon>Actinomycetota</taxon>
        <taxon>Actinomycetes</taxon>
        <taxon>Sporichthyales</taxon>
        <taxon>Sporichthyaceae</taxon>
        <taxon>Epidermidibacterium</taxon>
    </lineage>
</organism>
<sequence length="304" mass="30170">MRILGFREYGGPEVLSELDVPDPSPGEGQVVIDLRASGINPADIKVRNGSNPGFPVEFPMAVGREASGVVTAVGSGVSDVAVGDHVFGAAAAGTGTVAESVLLNAASTAAKPEGLSWAEAASIPVSVGTAYDAIDEFALPPGSTLLIIGAGGGVGSSAVQIAAARGIRVIGAASAAKSDAIVSFGGIPVVSGDGWVSRVRDSADGPVDAILDTVGFDVLREATSALAGGGRIISTASVDVAGEYGGGGVERRRTTKVFEACAALASGPELTVEISATYPFERAVEAVAAVETGHARGNVVVTRS</sequence>
<evidence type="ECO:0000313" key="4">
    <source>
        <dbReference type="Proteomes" id="UP000463857"/>
    </source>
</evidence>
<evidence type="ECO:0000313" key="3">
    <source>
        <dbReference type="EMBL" id="QHC00013.1"/>
    </source>
</evidence>
<proteinExistence type="predicted"/>
<dbReference type="Pfam" id="PF08240">
    <property type="entry name" value="ADH_N"/>
    <property type="match status" value="1"/>
</dbReference>
<evidence type="ECO:0000259" key="2">
    <source>
        <dbReference type="SMART" id="SM00829"/>
    </source>
</evidence>
<dbReference type="InParanoid" id="A0A7L4YMB2"/>
<dbReference type="OrthoDB" id="3727682at2"/>
<dbReference type="InterPro" id="IPR036291">
    <property type="entry name" value="NAD(P)-bd_dom_sf"/>
</dbReference>
<dbReference type="GO" id="GO:0016491">
    <property type="term" value="F:oxidoreductase activity"/>
    <property type="evidence" value="ECO:0007669"/>
    <property type="project" value="InterPro"/>
</dbReference>
<dbReference type="RefSeq" id="WP_159544074.1">
    <property type="nucleotide sequence ID" value="NZ_CP047156.1"/>
</dbReference>
<dbReference type="Proteomes" id="UP000463857">
    <property type="component" value="Chromosome"/>
</dbReference>
<name>A0A7L4YMB2_9ACTN</name>
<dbReference type="SUPFAM" id="SSF51735">
    <property type="entry name" value="NAD(P)-binding Rossmann-fold domains"/>
    <property type="match status" value="1"/>
</dbReference>
<reference evidence="3 4" key="1">
    <citation type="journal article" date="2018" name="Int. J. Syst. Evol. Microbiol.">
        <title>Epidermidibacterium keratini gen. nov., sp. nov., a member of the family Sporichthyaceae, isolated from keratin epidermis.</title>
        <authorList>
            <person name="Lee D.G."/>
            <person name="Trujillo M.E."/>
            <person name="Kang S."/>
            <person name="Nam J.J."/>
            <person name="Kim Y.J."/>
        </authorList>
    </citation>
    <scope>NUCLEOTIDE SEQUENCE [LARGE SCALE GENOMIC DNA]</scope>
    <source>
        <strain evidence="3 4">EPI-7</strain>
    </source>
</reference>
<evidence type="ECO:0000256" key="1">
    <source>
        <dbReference type="ARBA" id="ARBA00022857"/>
    </source>
</evidence>
<dbReference type="Gene3D" id="3.90.180.10">
    <property type="entry name" value="Medium-chain alcohol dehydrogenases, catalytic domain"/>
    <property type="match status" value="1"/>
</dbReference>
<dbReference type="CDD" id="cd05289">
    <property type="entry name" value="MDR_like_2"/>
    <property type="match status" value="1"/>
</dbReference>